<feature type="domain" description="C2H2-type" evidence="13">
    <location>
        <begin position="305"/>
        <end position="332"/>
    </location>
</feature>
<dbReference type="SUPFAM" id="SSF57667">
    <property type="entry name" value="beta-beta-alpha zinc fingers"/>
    <property type="match status" value="2"/>
</dbReference>
<dbReference type="Proteomes" id="UP000292447">
    <property type="component" value="Chromosome V"/>
</dbReference>
<keyword evidence="5 11" id="KW-0863">Zinc-finger</keyword>
<comment type="similarity">
    <text evidence="2">Belongs to the krueppel C2H2-type zinc-finger protein family.</text>
</comment>
<dbReference type="InterPro" id="IPR036236">
    <property type="entry name" value="Znf_C2H2_sf"/>
</dbReference>
<gene>
    <name evidence="14" type="ORF">METSCH_E00200</name>
</gene>
<feature type="compositionally biased region" description="Acidic residues" evidence="12">
    <location>
        <begin position="21"/>
        <end position="32"/>
    </location>
</feature>
<dbReference type="GO" id="GO:0000981">
    <property type="term" value="F:DNA-binding transcription factor activity, RNA polymerase II-specific"/>
    <property type="evidence" value="ECO:0007669"/>
    <property type="project" value="TreeGrafter"/>
</dbReference>
<keyword evidence="4" id="KW-0677">Repeat</keyword>
<accession>A0A4P6XQI3</accession>
<keyword evidence="15" id="KW-1185">Reference proteome</keyword>
<dbReference type="FunFam" id="3.30.160.60:FF:002343">
    <property type="entry name" value="Zinc finger protein 33A"/>
    <property type="match status" value="1"/>
</dbReference>
<evidence type="ECO:0000256" key="2">
    <source>
        <dbReference type="ARBA" id="ARBA00006991"/>
    </source>
</evidence>
<feature type="domain" description="C2H2-type" evidence="13">
    <location>
        <begin position="249"/>
        <end position="276"/>
    </location>
</feature>
<evidence type="ECO:0000313" key="14">
    <source>
        <dbReference type="EMBL" id="QBM89787.1"/>
    </source>
</evidence>
<feature type="compositionally biased region" description="Polar residues" evidence="12">
    <location>
        <begin position="1"/>
        <end position="18"/>
    </location>
</feature>
<organism evidence="14 15">
    <name type="scientific">Metschnikowia aff. pulcherrima</name>
    <dbReference type="NCBI Taxonomy" id="2163413"/>
    <lineage>
        <taxon>Eukaryota</taxon>
        <taxon>Fungi</taxon>
        <taxon>Dikarya</taxon>
        <taxon>Ascomycota</taxon>
        <taxon>Saccharomycotina</taxon>
        <taxon>Pichiomycetes</taxon>
        <taxon>Metschnikowiaceae</taxon>
        <taxon>Metschnikowia</taxon>
    </lineage>
</organism>
<dbReference type="FunFam" id="3.30.160.60:FF:000508">
    <property type="entry name" value="Myeloid zinc finger 1"/>
    <property type="match status" value="1"/>
</dbReference>
<dbReference type="GO" id="GO:0000978">
    <property type="term" value="F:RNA polymerase II cis-regulatory region sequence-specific DNA binding"/>
    <property type="evidence" value="ECO:0007669"/>
    <property type="project" value="TreeGrafter"/>
</dbReference>
<feature type="region of interest" description="Disordered" evidence="12">
    <location>
        <begin position="1"/>
        <end position="32"/>
    </location>
</feature>
<evidence type="ECO:0000256" key="12">
    <source>
        <dbReference type="SAM" id="MobiDB-lite"/>
    </source>
</evidence>
<evidence type="ECO:0000256" key="9">
    <source>
        <dbReference type="ARBA" id="ARBA00023163"/>
    </source>
</evidence>
<dbReference type="PANTHER" id="PTHR23235:SF120">
    <property type="entry name" value="KRUPPEL-LIKE FACTOR 15"/>
    <property type="match status" value="1"/>
</dbReference>
<dbReference type="PROSITE" id="PS50157">
    <property type="entry name" value="ZINC_FINGER_C2H2_2"/>
    <property type="match status" value="3"/>
</dbReference>
<dbReference type="GO" id="GO:0008270">
    <property type="term" value="F:zinc ion binding"/>
    <property type="evidence" value="ECO:0007669"/>
    <property type="project" value="UniProtKB-KW"/>
</dbReference>
<evidence type="ECO:0000256" key="11">
    <source>
        <dbReference type="PROSITE-ProRule" id="PRU00042"/>
    </source>
</evidence>
<dbReference type="STRING" id="2163413.A0A4P6XQI3"/>
<keyword evidence="10" id="KW-0539">Nucleus</keyword>
<evidence type="ECO:0000256" key="7">
    <source>
        <dbReference type="ARBA" id="ARBA00023015"/>
    </source>
</evidence>
<evidence type="ECO:0000256" key="6">
    <source>
        <dbReference type="ARBA" id="ARBA00022833"/>
    </source>
</evidence>
<evidence type="ECO:0000256" key="1">
    <source>
        <dbReference type="ARBA" id="ARBA00004123"/>
    </source>
</evidence>
<dbReference type="PROSITE" id="PS00028">
    <property type="entry name" value="ZINC_FINGER_C2H2_1"/>
    <property type="match status" value="2"/>
</dbReference>
<dbReference type="AlphaFoldDB" id="A0A4P6XQI3"/>
<dbReference type="Pfam" id="PF00096">
    <property type="entry name" value="zf-C2H2"/>
    <property type="match status" value="2"/>
</dbReference>
<keyword evidence="9" id="KW-0804">Transcription</keyword>
<keyword evidence="6" id="KW-0862">Zinc</keyword>
<evidence type="ECO:0000256" key="5">
    <source>
        <dbReference type="ARBA" id="ARBA00022771"/>
    </source>
</evidence>
<dbReference type="PANTHER" id="PTHR23235">
    <property type="entry name" value="KRUEPPEL-LIKE TRANSCRIPTION FACTOR"/>
    <property type="match status" value="1"/>
</dbReference>
<proteinExistence type="inferred from homology"/>
<name>A0A4P6XQI3_9ASCO</name>
<feature type="domain" description="C2H2-type" evidence="13">
    <location>
        <begin position="277"/>
        <end position="304"/>
    </location>
</feature>
<dbReference type="InterPro" id="IPR013087">
    <property type="entry name" value="Znf_C2H2_type"/>
</dbReference>
<evidence type="ECO:0000256" key="4">
    <source>
        <dbReference type="ARBA" id="ARBA00022737"/>
    </source>
</evidence>
<evidence type="ECO:0000259" key="13">
    <source>
        <dbReference type="PROSITE" id="PS50157"/>
    </source>
</evidence>
<keyword evidence="3" id="KW-0479">Metal-binding</keyword>
<dbReference type="GO" id="GO:0042802">
    <property type="term" value="F:identical protein binding"/>
    <property type="evidence" value="ECO:0007669"/>
    <property type="project" value="UniProtKB-ARBA"/>
</dbReference>
<dbReference type="Gene3D" id="3.30.160.60">
    <property type="entry name" value="Classic Zinc Finger"/>
    <property type="match status" value="3"/>
</dbReference>
<evidence type="ECO:0000256" key="10">
    <source>
        <dbReference type="ARBA" id="ARBA00023242"/>
    </source>
</evidence>
<sequence>MRNEVSNTNEEASSSFKTPDSDDLLEETSDEEQVVSKGLDRFCLERDFQILNSGEPSLEEHVVRSKISMLELMRKRDTSEFDPGLICLPLSLFQPHQEDRLPGHNPAYIKDGSTQGLELQSLKNTIVTGRAARKVLLISEFLNPSTLDHRLTQDLSNCAATLQLQRGHRGDGEVGAQRRKDDLDLLSGLCADRTAQWKQFIKANAVVHPSKVSNHERFSQTVTDRHFVVEPKCDSSALFARPVNPRVDLLCPACSKTCVSNSYLILHVRSHTDEKPFACAECDKKFSHSGNLTLHMGYHTGEKPFACVNCDKRFSQRGKLTIHIRSRTGAKGIRSHRLSGMSAD</sequence>
<evidence type="ECO:0000256" key="8">
    <source>
        <dbReference type="ARBA" id="ARBA00023125"/>
    </source>
</evidence>
<dbReference type="SMART" id="SM00355">
    <property type="entry name" value="ZnF_C2H2"/>
    <property type="match status" value="3"/>
</dbReference>
<comment type="subcellular location">
    <subcellularLocation>
        <location evidence="1">Nucleus</location>
    </subcellularLocation>
</comment>
<reference evidence="15" key="1">
    <citation type="submission" date="2019-03" db="EMBL/GenBank/DDBJ databases">
        <title>Snf2 controls pulcherriminic acid biosynthesis and connects pigmentation and antifungal activity of the yeast Metschnikowia pulcherrima.</title>
        <authorList>
            <person name="Gore-Lloyd D."/>
            <person name="Sumann I."/>
            <person name="Brachmann A.O."/>
            <person name="Schneeberger K."/>
            <person name="Ortiz-Merino R.A."/>
            <person name="Moreno-Beltran M."/>
            <person name="Schlaefli M."/>
            <person name="Kirner P."/>
            <person name="Santos Kron A."/>
            <person name="Wolfe K.H."/>
            <person name="Piel J."/>
            <person name="Ahrens C.H."/>
            <person name="Henk D."/>
            <person name="Freimoser F.M."/>
        </authorList>
    </citation>
    <scope>NUCLEOTIDE SEQUENCE [LARGE SCALE GENOMIC DNA]</scope>
    <source>
        <strain evidence="15">APC 1.2</strain>
    </source>
</reference>
<dbReference type="GO" id="GO:0005634">
    <property type="term" value="C:nucleus"/>
    <property type="evidence" value="ECO:0007669"/>
    <property type="project" value="UniProtKB-SubCell"/>
</dbReference>
<keyword evidence="7" id="KW-0805">Transcription regulation</keyword>
<protein>
    <recommendedName>
        <fullName evidence="13">C2H2-type domain-containing protein</fullName>
    </recommendedName>
</protein>
<evidence type="ECO:0000313" key="15">
    <source>
        <dbReference type="Proteomes" id="UP000292447"/>
    </source>
</evidence>
<keyword evidence="8" id="KW-0238">DNA-binding</keyword>
<dbReference type="EMBL" id="CP034460">
    <property type="protein sequence ID" value="QBM89787.1"/>
    <property type="molecule type" value="Genomic_DNA"/>
</dbReference>
<evidence type="ECO:0000256" key="3">
    <source>
        <dbReference type="ARBA" id="ARBA00022723"/>
    </source>
</evidence>